<dbReference type="AlphaFoldDB" id="A0A1X0D5F3"/>
<comment type="caution">
    <text evidence="5">The sequence shown here is derived from an EMBL/GenBank/DDBJ whole genome shotgun (WGS) entry which is preliminary data.</text>
</comment>
<keyword evidence="2" id="KW-0813">Transport</keyword>
<reference evidence="5 6" key="1">
    <citation type="submission" date="2016-12" db="EMBL/GenBank/DDBJ databases">
        <title>The new phylogeny of genus Mycobacterium.</title>
        <authorList>
            <person name="Tortoli E."/>
            <person name="Trovato A."/>
            <person name="Cirillo D.M."/>
        </authorList>
    </citation>
    <scope>NUCLEOTIDE SEQUENCE [LARGE SCALE GENOMIC DNA]</scope>
    <source>
        <strain evidence="5 6">DSM 45130</strain>
    </source>
</reference>
<dbReference type="STRING" id="444597.BST26_15615"/>
<dbReference type="GO" id="GO:0030001">
    <property type="term" value="P:metal ion transport"/>
    <property type="evidence" value="ECO:0007669"/>
    <property type="project" value="InterPro"/>
</dbReference>
<evidence type="ECO:0000256" key="3">
    <source>
        <dbReference type="ARBA" id="ARBA00022723"/>
    </source>
</evidence>
<dbReference type="SUPFAM" id="SSF53807">
    <property type="entry name" value="Helical backbone' metal receptor"/>
    <property type="match status" value="1"/>
</dbReference>
<accession>A0A1X0D5F3</accession>
<dbReference type="PROSITE" id="PS51257">
    <property type="entry name" value="PROKAR_LIPOPROTEIN"/>
    <property type="match status" value="1"/>
</dbReference>
<comment type="subcellular location">
    <subcellularLocation>
        <location evidence="1">Cell envelope</location>
    </subcellularLocation>
</comment>
<evidence type="ECO:0000313" key="6">
    <source>
        <dbReference type="Proteomes" id="UP000192801"/>
    </source>
</evidence>
<dbReference type="InterPro" id="IPR050492">
    <property type="entry name" value="Bact_metal-bind_prot9"/>
</dbReference>
<dbReference type="OrthoDB" id="5296019at2"/>
<dbReference type="GO" id="GO:0030313">
    <property type="term" value="C:cell envelope"/>
    <property type="evidence" value="ECO:0007669"/>
    <property type="project" value="UniProtKB-SubCell"/>
</dbReference>
<evidence type="ECO:0000313" key="5">
    <source>
        <dbReference type="EMBL" id="ORA67641.1"/>
    </source>
</evidence>
<name>A0A1X0D5F3_9MYCO</name>
<dbReference type="GO" id="GO:0046872">
    <property type="term" value="F:metal ion binding"/>
    <property type="evidence" value="ECO:0007669"/>
    <property type="project" value="UniProtKB-KW"/>
</dbReference>
<sequence>MKTVIVTAVQMKNFRFAVMALVLLVAPYGLAACSSGDRPAVTAAGDCPTDPVPVVVSVDQWGDIVGQLGGSCAKVTTLLAGSGVDPHDFEPSPADAAKVSGAKLVVVNGGHYDEWANKLAASSAPQAPVVSAVDLRGGNQIGEGNPHVWYDPATVVKVADAVTKKLTELAPEATDYFAARRSEFTEALKPYQQAIATIADHAKGRTYAATESVFDDMAAAVGLIDRTPAGFAAAAAHESDPSPADQAAFLKLLSDHGVDVLIYNTQTEGSVPQQIRTAAENASVPVVEVTETVAPGSKSFQDWQLNQLKALAGALGVTL</sequence>
<dbReference type="PANTHER" id="PTHR42953">
    <property type="entry name" value="HIGH-AFFINITY ZINC UPTAKE SYSTEM PROTEIN ZNUA-RELATED"/>
    <property type="match status" value="1"/>
</dbReference>
<dbReference type="Proteomes" id="UP000192801">
    <property type="component" value="Unassembled WGS sequence"/>
</dbReference>
<dbReference type="EMBL" id="MVHS01000042">
    <property type="protein sequence ID" value="ORA67641.1"/>
    <property type="molecule type" value="Genomic_DNA"/>
</dbReference>
<dbReference type="PANTHER" id="PTHR42953:SF1">
    <property type="entry name" value="METAL-BINDING PROTEIN HI_0362-RELATED"/>
    <property type="match status" value="1"/>
</dbReference>
<dbReference type="InterPro" id="IPR006127">
    <property type="entry name" value="ZnuA-like"/>
</dbReference>
<gene>
    <name evidence="5" type="ORF">BST26_15615</name>
</gene>
<evidence type="ECO:0000256" key="1">
    <source>
        <dbReference type="ARBA" id="ARBA00004196"/>
    </source>
</evidence>
<proteinExistence type="predicted"/>
<keyword evidence="4" id="KW-0732">Signal</keyword>
<dbReference type="Gene3D" id="3.40.50.1980">
    <property type="entry name" value="Nitrogenase molybdenum iron protein domain"/>
    <property type="match status" value="2"/>
</dbReference>
<evidence type="ECO:0000256" key="2">
    <source>
        <dbReference type="ARBA" id="ARBA00022448"/>
    </source>
</evidence>
<dbReference type="Pfam" id="PF01297">
    <property type="entry name" value="ZnuA"/>
    <property type="match status" value="1"/>
</dbReference>
<keyword evidence="6" id="KW-1185">Reference proteome</keyword>
<evidence type="ECO:0000256" key="4">
    <source>
        <dbReference type="ARBA" id="ARBA00022729"/>
    </source>
</evidence>
<protein>
    <submittedName>
        <fullName evidence="5">ABC transporter substrate-binding protein</fullName>
    </submittedName>
</protein>
<keyword evidence="3" id="KW-0479">Metal-binding</keyword>
<organism evidence="5 6">
    <name type="scientific">Mycolicibacterium insubricum</name>
    <dbReference type="NCBI Taxonomy" id="444597"/>
    <lineage>
        <taxon>Bacteria</taxon>
        <taxon>Bacillati</taxon>
        <taxon>Actinomycetota</taxon>
        <taxon>Actinomycetes</taxon>
        <taxon>Mycobacteriales</taxon>
        <taxon>Mycobacteriaceae</taxon>
        <taxon>Mycolicibacterium</taxon>
    </lineage>
</organism>